<dbReference type="PANTHER" id="PTHR48048:SF45">
    <property type="entry name" value="GLYCOSYLTRANSFERASE"/>
    <property type="match status" value="1"/>
</dbReference>
<dbReference type="EMBL" id="CM009305">
    <property type="protein sequence ID" value="RQP01160.2"/>
    <property type="molecule type" value="Genomic_DNA"/>
</dbReference>
<dbReference type="SUPFAM" id="SSF53756">
    <property type="entry name" value="UDP-Glycosyltransferase/glycogen phosphorylase"/>
    <property type="match status" value="1"/>
</dbReference>
<dbReference type="InterPro" id="IPR050481">
    <property type="entry name" value="UDP-glycosyltransf_plant"/>
</dbReference>
<accession>A0A3N7G1S4</accession>
<proteinExistence type="inferred from homology"/>
<comment type="similarity">
    <text evidence="2">Belongs to the UDP-glycosyltransferase family.</text>
</comment>
<keyword evidence="7" id="KW-1185">Reference proteome</keyword>
<dbReference type="AlphaFoldDB" id="A0A3N7G1S4"/>
<dbReference type="Pfam" id="PF00201">
    <property type="entry name" value="UDPGT"/>
    <property type="match status" value="1"/>
</dbReference>
<dbReference type="CDD" id="cd03784">
    <property type="entry name" value="GT1_Gtf-like"/>
    <property type="match status" value="1"/>
</dbReference>
<evidence type="ECO:0000256" key="5">
    <source>
        <dbReference type="ARBA" id="ARBA00047606"/>
    </source>
</evidence>
<dbReference type="FunFam" id="3.40.50.2000:FF:000056">
    <property type="entry name" value="Glycosyltransferase"/>
    <property type="match status" value="1"/>
</dbReference>
<comment type="pathway">
    <text evidence="1">Pigment biosynthesis; anthocyanin biosynthesis.</text>
</comment>
<gene>
    <name evidence="6" type="ORF">POPTR_016G017199v4</name>
</gene>
<evidence type="ECO:0000256" key="1">
    <source>
        <dbReference type="ARBA" id="ARBA00004935"/>
    </source>
</evidence>
<dbReference type="InterPro" id="IPR002213">
    <property type="entry name" value="UDP_glucos_trans"/>
</dbReference>
<sequence>MMFAFGICFRKMRSRVAGESAFIIVGCTARKRRAIL</sequence>
<evidence type="ECO:0000256" key="3">
    <source>
        <dbReference type="ARBA" id="ARBA00012585"/>
    </source>
</evidence>
<reference evidence="6 7" key="1">
    <citation type="journal article" date="2006" name="Science">
        <title>The genome of black cottonwood, Populus trichocarpa (Torr. &amp; Gray).</title>
        <authorList>
            <person name="Tuskan G.A."/>
            <person name="Difazio S."/>
            <person name="Jansson S."/>
            <person name="Bohlmann J."/>
            <person name="Grigoriev I."/>
            <person name="Hellsten U."/>
            <person name="Putnam N."/>
            <person name="Ralph S."/>
            <person name="Rombauts S."/>
            <person name="Salamov A."/>
            <person name="Schein J."/>
            <person name="Sterck L."/>
            <person name="Aerts A."/>
            <person name="Bhalerao R.R."/>
            <person name="Bhalerao R.P."/>
            <person name="Blaudez D."/>
            <person name="Boerjan W."/>
            <person name="Brun A."/>
            <person name="Brunner A."/>
            <person name="Busov V."/>
            <person name="Campbell M."/>
            <person name="Carlson J."/>
            <person name="Chalot M."/>
            <person name="Chapman J."/>
            <person name="Chen G.L."/>
            <person name="Cooper D."/>
            <person name="Coutinho P.M."/>
            <person name="Couturier J."/>
            <person name="Covert S."/>
            <person name="Cronk Q."/>
            <person name="Cunningham R."/>
            <person name="Davis J."/>
            <person name="Degroeve S."/>
            <person name="Dejardin A."/>
            <person name="Depamphilis C."/>
            <person name="Detter J."/>
            <person name="Dirks B."/>
            <person name="Dubchak I."/>
            <person name="Duplessis S."/>
            <person name="Ehlting J."/>
            <person name="Ellis B."/>
            <person name="Gendler K."/>
            <person name="Goodstein D."/>
            <person name="Gribskov M."/>
            <person name="Grimwood J."/>
            <person name="Groover A."/>
            <person name="Gunter L."/>
            <person name="Hamberger B."/>
            <person name="Heinze B."/>
            <person name="Helariutta Y."/>
            <person name="Henrissat B."/>
            <person name="Holligan D."/>
            <person name="Holt R."/>
            <person name="Huang W."/>
            <person name="Islam-Faridi N."/>
            <person name="Jones S."/>
            <person name="Jones-Rhoades M."/>
            <person name="Jorgensen R."/>
            <person name="Joshi C."/>
            <person name="Kangasjarvi J."/>
            <person name="Karlsson J."/>
            <person name="Kelleher C."/>
            <person name="Kirkpatrick R."/>
            <person name="Kirst M."/>
            <person name="Kohler A."/>
            <person name="Kalluri U."/>
            <person name="Larimer F."/>
            <person name="Leebens-Mack J."/>
            <person name="Leple J.C."/>
            <person name="Locascio P."/>
            <person name="Lou Y."/>
            <person name="Lucas S."/>
            <person name="Martin F."/>
            <person name="Montanini B."/>
            <person name="Napoli C."/>
            <person name="Nelson D.R."/>
            <person name="Nelson C."/>
            <person name="Nieminen K."/>
            <person name="Nilsson O."/>
            <person name="Pereda V."/>
            <person name="Peter G."/>
            <person name="Philippe R."/>
            <person name="Pilate G."/>
            <person name="Poliakov A."/>
            <person name="Razumovskaya J."/>
            <person name="Richardson P."/>
            <person name="Rinaldi C."/>
            <person name="Ritland K."/>
            <person name="Rouze P."/>
            <person name="Ryaboy D."/>
            <person name="Schmutz J."/>
            <person name="Schrader J."/>
            <person name="Segerman B."/>
            <person name="Shin H."/>
            <person name="Siddiqui A."/>
            <person name="Sterky F."/>
            <person name="Terry A."/>
            <person name="Tsai C.J."/>
            <person name="Uberbacher E."/>
            <person name="Unneberg P."/>
            <person name="Vahala J."/>
            <person name="Wall K."/>
            <person name="Wessler S."/>
            <person name="Yang G."/>
            <person name="Yin T."/>
            <person name="Douglas C."/>
            <person name="Marra M."/>
            <person name="Sandberg G."/>
            <person name="Van de Peer Y."/>
            <person name="Rokhsar D."/>
        </authorList>
    </citation>
    <scope>NUCLEOTIDE SEQUENCE [LARGE SCALE GENOMIC DNA]</scope>
    <source>
        <strain evidence="7">cv. Nisqually</strain>
    </source>
</reference>
<comment type="catalytic activity">
    <reaction evidence="5">
        <text>an anthocyanidin + UDP-alpha-D-glucose + H(+) = an anthocyanidin 3-O-beta-D-glucoside + UDP</text>
        <dbReference type="Rhea" id="RHEA:20093"/>
        <dbReference type="ChEBI" id="CHEBI:15378"/>
        <dbReference type="ChEBI" id="CHEBI:16307"/>
        <dbReference type="ChEBI" id="CHEBI:58223"/>
        <dbReference type="ChEBI" id="CHEBI:58885"/>
        <dbReference type="ChEBI" id="CHEBI:143576"/>
        <dbReference type="EC" id="2.4.1.115"/>
    </reaction>
</comment>
<evidence type="ECO:0000313" key="6">
    <source>
        <dbReference type="EMBL" id="RQP01160.2"/>
    </source>
</evidence>
<evidence type="ECO:0000256" key="4">
    <source>
        <dbReference type="ARBA" id="ARBA00022679"/>
    </source>
</evidence>
<dbReference type="Proteomes" id="UP000006729">
    <property type="component" value="Chromosome 16"/>
</dbReference>
<name>A0A3N7G1S4_POPTR</name>
<protein>
    <recommendedName>
        <fullName evidence="3">anthocyanidin 3-O-glucosyltransferase</fullName>
        <ecNumber evidence="3">2.4.1.115</ecNumber>
    </recommendedName>
</protein>
<dbReference type="EC" id="2.4.1.115" evidence="3"/>
<comment type="caution">
    <text evidence="6">The sequence shown here is derived from an EMBL/GenBank/DDBJ whole genome shotgun (WGS) entry which is preliminary data.</text>
</comment>
<dbReference type="PANTHER" id="PTHR48048">
    <property type="entry name" value="GLYCOSYLTRANSFERASE"/>
    <property type="match status" value="1"/>
</dbReference>
<dbReference type="GO" id="GO:0047213">
    <property type="term" value="F:anthocyanidin 3-O-glucosyltransferase activity"/>
    <property type="evidence" value="ECO:0007669"/>
    <property type="project" value="UniProtKB-EC"/>
</dbReference>
<evidence type="ECO:0000313" key="7">
    <source>
        <dbReference type="Proteomes" id="UP000006729"/>
    </source>
</evidence>
<keyword evidence="4" id="KW-0808">Transferase</keyword>
<evidence type="ECO:0000256" key="2">
    <source>
        <dbReference type="ARBA" id="ARBA00009995"/>
    </source>
</evidence>
<dbReference type="Gene3D" id="3.40.50.2000">
    <property type="entry name" value="Glycogen Phosphorylase B"/>
    <property type="match status" value="2"/>
</dbReference>
<organism evidence="6 7">
    <name type="scientific">Populus trichocarpa</name>
    <name type="common">Western balsam poplar</name>
    <name type="synonym">Populus balsamifera subsp. trichocarpa</name>
    <dbReference type="NCBI Taxonomy" id="3694"/>
    <lineage>
        <taxon>Eukaryota</taxon>
        <taxon>Viridiplantae</taxon>
        <taxon>Streptophyta</taxon>
        <taxon>Embryophyta</taxon>
        <taxon>Tracheophyta</taxon>
        <taxon>Spermatophyta</taxon>
        <taxon>Magnoliopsida</taxon>
        <taxon>eudicotyledons</taxon>
        <taxon>Gunneridae</taxon>
        <taxon>Pentapetalae</taxon>
        <taxon>rosids</taxon>
        <taxon>fabids</taxon>
        <taxon>Malpighiales</taxon>
        <taxon>Salicaceae</taxon>
        <taxon>Saliceae</taxon>
        <taxon>Populus</taxon>
    </lineage>
</organism>